<gene>
    <name evidence="1" type="ORF">SMN809_LOCUS62495</name>
</gene>
<evidence type="ECO:0000313" key="1">
    <source>
        <dbReference type="EMBL" id="CAF5120382.1"/>
    </source>
</evidence>
<accession>A0A8S3FEB4</accession>
<sequence>GKRRYAGRQRNVHKVNGDDVLEFLDVSNPTYHIEMNFLLKHCKSKHFPHLKA</sequence>
<comment type="caution">
    <text evidence="1">The sequence shown here is derived from an EMBL/GenBank/DDBJ whole genome shotgun (WGS) entry which is preliminary data.</text>
</comment>
<organism evidence="1 2">
    <name type="scientific">Rotaria magnacalcarata</name>
    <dbReference type="NCBI Taxonomy" id="392030"/>
    <lineage>
        <taxon>Eukaryota</taxon>
        <taxon>Metazoa</taxon>
        <taxon>Spiralia</taxon>
        <taxon>Gnathifera</taxon>
        <taxon>Rotifera</taxon>
        <taxon>Eurotatoria</taxon>
        <taxon>Bdelloidea</taxon>
        <taxon>Philodinida</taxon>
        <taxon>Philodinidae</taxon>
        <taxon>Rotaria</taxon>
    </lineage>
</organism>
<feature type="non-terminal residue" evidence="1">
    <location>
        <position position="1"/>
    </location>
</feature>
<protein>
    <submittedName>
        <fullName evidence="1">Uncharacterized protein</fullName>
    </submittedName>
</protein>
<name>A0A8S3FEB4_9BILA</name>
<reference evidence="1" key="1">
    <citation type="submission" date="2021-02" db="EMBL/GenBank/DDBJ databases">
        <authorList>
            <person name="Nowell W R."/>
        </authorList>
    </citation>
    <scope>NUCLEOTIDE SEQUENCE</scope>
</reference>
<dbReference type="Proteomes" id="UP000676336">
    <property type="component" value="Unassembled WGS sequence"/>
</dbReference>
<dbReference type="AlphaFoldDB" id="A0A8S3FEB4"/>
<dbReference type="EMBL" id="CAJOBI010260166">
    <property type="protein sequence ID" value="CAF5120382.1"/>
    <property type="molecule type" value="Genomic_DNA"/>
</dbReference>
<evidence type="ECO:0000313" key="2">
    <source>
        <dbReference type="Proteomes" id="UP000676336"/>
    </source>
</evidence>
<proteinExistence type="predicted"/>